<evidence type="ECO:0000313" key="3">
    <source>
        <dbReference type="EMBL" id="OJJ42118.1"/>
    </source>
</evidence>
<protein>
    <recommendedName>
        <fullName evidence="5">Apple domain-containing protein</fullName>
    </recommendedName>
</protein>
<dbReference type="VEuPathDB" id="FungiDB:ASPZODRAFT_20764"/>
<dbReference type="EMBL" id="KV878368">
    <property type="protein sequence ID" value="OJJ42118.1"/>
    <property type="molecule type" value="Genomic_DNA"/>
</dbReference>
<organism evidence="3 4">
    <name type="scientific">Penicilliopsis zonata CBS 506.65</name>
    <dbReference type="NCBI Taxonomy" id="1073090"/>
    <lineage>
        <taxon>Eukaryota</taxon>
        <taxon>Fungi</taxon>
        <taxon>Dikarya</taxon>
        <taxon>Ascomycota</taxon>
        <taxon>Pezizomycotina</taxon>
        <taxon>Eurotiomycetes</taxon>
        <taxon>Eurotiomycetidae</taxon>
        <taxon>Eurotiales</taxon>
        <taxon>Aspergillaceae</taxon>
        <taxon>Penicilliopsis</taxon>
    </lineage>
</organism>
<gene>
    <name evidence="3" type="ORF">ASPZODRAFT_20764</name>
</gene>
<dbReference type="Proteomes" id="UP000184188">
    <property type="component" value="Unassembled WGS sequence"/>
</dbReference>
<feature type="region of interest" description="Disordered" evidence="1">
    <location>
        <begin position="101"/>
        <end position="144"/>
    </location>
</feature>
<dbReference type="OrthoDB" id="4510367at2759"/>
<evidence type="ECO:0008006" key="5">
    <source>
        <dbReference type="Google" id="ProtNLM"/>
    </source>
</evidence>
<accession>A0A1L9S4N1</accession>
<dbReference type="Gene3D" id="3.50.4.10">
    <property type="entry name" value="Hepatocyte Growth Factor"/>
    <property type="match status" value="1"/>
</dbReference>
<dbReference type="AlphaFoldDB" id="A0A1L9S4N1"/>
<evidence type="ECO:0000256" key="1">
    <source>
        <dbReference type="SAM" id="MobiDB-lite"/>
    </source>
</evidence>
<feature type="chain" id="PRO_5012454053" description="Apple domain-containing protein" evidence="2">
    <location>
        <begin position="16"/>
        <end position="144"/>
    </location>
</feature>
<evidence type="ECO:0000313" key="4">
    <source>
        <dbReference type="Proteomes" id="UP000184188"/>
    </source>
</evidence>
<feature type="signal peptide" evidence="2">
    <location>
        <begin position="1"/>
        <end position="15"/>
    </location>
</feature>
<proteinExistence type="predicted"/>
<feature type="compositionally biased region" description="Basic residues" evidence="1">
    <location>
        <begin position="132"/>
        <end position="144"/>
    </location>
</feature>
<keyword evidence="4" id="KW-1185">Reference proteome</keyword>
<feature type="compositionally biased region" description="Low complexity" evidence="1">
    <location>
        <begin position="101"/>
        <end position="112"/>
    </location>
</feature>
<sequence length="144" mass="15178">MKLLLLASLAPLVAATDCWSSSYNNTIAYFSKAPIAFKYSVSGPAACAAWCQSIDSCQAWVYLPRPGQCDLHRGAPLDTASNTGFVYGTCRGNSSALPSETTASSSTASSSAVIHPSGTVQGKARRDPLHNTHGHFHNHHGGRT</sequence>
<reference evidence="4" key="1">
    <citation type="journal article" date="2017" name="Genome Biol.">
        <title>Comparative genomics reveals high biological diversity and specific adaptations in the industrially and medically important fungal genus Aspergillus.</title>
        <authorList>
            <person name="de Vries R.P."/>
            <person name="Riley R."/>
            <person name="Wiebenga A."/>
            <person name="Aguilar-Osorio G."/>
            <person name="Amillis S."/>
            <person name="Uchima C.A."/>
            <person name="Anderluh G."/>
            <person name="Asadollahi M."/>
            <person name="Askin M."/>
            <person name="Barry K."/>
            <person name="Battaglia E."/>
            <person name="Bayram O."/>
            <person name="Benocci T."/>
            <person name="Braus-Stromeyer S.A."/>
            <person name="Caldana C."/>
            <person name="Canovas D."/>
            <person name="Cerqueira G.C."/>
            <person name="Chen F."/>
            <person name="Chen W."/>
            <person name="Choi C."/>
            <person name="Clum A."/>
            <person name="Dos Santos R.A."/>
            <person name="Damasio A.R."/>
            <person name="Diallinas G."/>
            <person name="Emri T."/>
            <person name="Fekete E."/>
            <person name="Flipphi M."/>
            <person name="Freyberg S."/>
            <person name="Gallo A."/>
            <person name="Gournas C."/>
            <person name="Habgood R."/>
            <person name="Hainaut M."/>
            <person name="Harispe M.L."/>
            <person name="Henrissat B."/>
            <person name="Hilden K.S."/>
            <person name="Hope R."/>
            <person name="Hossain A."/>
            <person name="Karabika E."/>
            <person name="Karaffa L."/>
            <person name="Karanyi Z."/>
            <person name="Krasevec N."/>
            <person name="Kuo A."/>
            <person name="Kusch H."/>
            <person name="LaButti K."/>
            <person name="Lagendijk E.L."/>
            <person name="Lapidus A."/>
            <person name="Levasseur A."/>
            <person name="Lindquist E."/>
            <person name="Lipzen A."/>
            <person name="Logrieco A.F."/>
            <person name="MacCabe A."/>
            <person name="Maekelae M.R."/>
            <person name="Malavazi I."/>
            <person name="Melin P."/>
            <person name="Meyer V."/>
            <person name="Mielnichuk N."/>
            <person name="Miskei M."/>
            <person name="Molnar A.P."/>
            <person name="Mule G."/>
            <person name="Ngan C.Y."/>
            <person name="Orejas M."/>
            <person name="Orosz E."/>
            <person name="Ouedraogo J.P."/>
            <person name="Overkamp K.M."/>
            <person name="Park H.-S."/>
            <person name="Perrone G."/>
            <person name="Piumi F."/>
            <person name="Punt P.J."/>
            <person name="Ram A.F."/>
            <person name="Ramon A."/>
            <person name="Rauscher S."/>
            <person name="Record E."/>
            <person name="Riano-Pachon D.M."/>
            <person name="Robert V."/>
            <person name="Roehrig J."/>
            <person name="Ruller R."/>
            <person name="Salamov A."/>
            <person name="Salih N.S."/>
            <person name="Samson R.A."/>
            <person name="Sandor E."/>
            <person name="Sanguinetti M."/>
            <person name="Schuetze T."/>
            <person name="Sepcic K."/>
            <person name="Shelest E."/>
            <person name="Sherlock G."/>
            <person name="Sophianopoulou V."/>
            <person name="Squina F.M."/>
            <person name="Sun H."/>
            <person name="Susca A."/>
            <person name="Todd R.B."/>
            <person name="Tsang A."/>
            <person name="Unkles S.E."/>
            <person name="van de Wiele N."/>
            <person name="van Rossen-Uffink D."/>
            <person name="Oliveira J.V."/>
            <person name="Vesth T.C."/>
            <person name="Visser J."/>
            <person name="Yu J.-H."/>
            <person name="Zhou M."/>
            <person name="Andersen M.R."/>
            <person name="Archer D.B."/>
            <person name="Baker S.E."/>
            <person name="Benoit I."/>
            <person name="Brakhage A.A."/>
            <person name="Braus G.H."/>
            <person name="Fischer R."/>
            <person name="Frisvad J.C."/>
            <person name="Goldman G.H."/>
            <person name="Houbraken J."/>
            <person name="Oakley B."/>
            <person name="Pocsi I."/>
            <person name="Scazzocchio C."/>
            <person name="Seiboth B."/>
            <person name="vanKuyk P.A."/>
            <person name="Wortman J."/>
            <person name="Dyer P.S."/>
            <person name="Grigoriev I.V."/>
        </authorList>
    </citation>
    <scope>NUCLEOTIDE SEQUENCE [LARGE SCALE GENOMIC DNA]</scope>
    <source>
        <strain evidence="4">CBS 506.65</strain>
    </source>
</reference>
<name>A0A1L9S4N1_9EURO</name>
<keyword evidence="2" id="KW-0732">Signal</keyword>
<dbReference type="RefSeq" id="XP_022576628.1">
    <property type="nucleotide sequence ID" value="XM_022727662.1"/>
</dbReference>
<dbReference type="GeneID" id="34614126"/>
<evidence type="ECO:0000256" key="2">
    <source>
        <dbReference type="SAM" id="SignalP"/>
    </source>
</evidence>